<dbReference type="Proteomes" id="UP000030762">
    <property type="component" value="Unassembled WGS sequence"/>
</dbReference>
<keyword evidence="4" id="KW-0732">Signal</keyword>
<keyword evidence="7" id="KW-1015">Disulfide bond</keyword>
<dbReference type="InterPro" id="IPR001881">
    <property type="entry name" value="EGF-like_Ca-bd_dom"/>
</dbReference>
<evidence type="ECO:0000256" key="6">
    <source>
        <dbReference type="ARBA" id="ARBA00023136"/>
    </source>
</evidence>
<dbReference type="PROSITE" id="PS50012">
    <property type="entry name" value="RCC1_3"/>
    <property type="match status" value="1"/>
</dbReference>
<name>T0S5G2_SAPDV</name>
<organism evidence="14 15">
    <name type="scientific">Saprolegnia diclina (strain VS20)</name>
    <dbReference type="NCBI Taxonomy" id="1156394"/>
    <lineage>
        <taxon>Eukaryota</taxon>
        <taxon>Sar</taxon>
        <taxon>Stramenopiles</taxon>
        <taxon>Oomycota</taxon>
        <taxon>Saprolegniomycetes</taxon>
        <taxon>Saprolegniales</taxon>
        <taxon>Saprolegniaceae</taxon>
        <taxon>Saprolegnia</taxon>
    </lineage>
</organism>
<proteinExistence type="predicted"/>
<gene>
    <name evidence="14" type="ORF">SDRG_02324</name>
</gene>
<keyword evidence="15" id="KW-1185">Reference proteome</keyword>
<evidence type="ECO:0000256" key="2">
    <source>
        <dbReference type="ARBA" id="ARBA00012513"/>
    </source>
</evidence>
<feature type="domain" description="EGF-like" evidence="13">
    <location>
        <begin position="1502"/>
        <end position="1517"/>
    </location>
</feature>
<dbReference type="InterPro" id="IPR018097">
    <property type="entry name" value="EGF_Ca-bd_CS"/>
</dbReference>
<comment type="catalytic activity">
    <reaction evidence="10">
        <text>L-threonyl-[protein] + ATP = O-phospho-L-threonyl-[protein] + ADP + H(+)</text>
        <dbReference type="Rhea" id="RHEA:46608"/>
        <dbReference type="Rhea" id="RHEA-COMP:11060"/>
        <dbReference type="Rhea" id="RHEA-COMP:11605"/>
        <dbReference type="ChEBI" id="CHEBI:15378"/>
        <dbReference type="ChEBI" id="CHEBI:30013"/>
        <dbReference type="ChEBI" id="CHEBI:30616"/>
        <dbReference type="ChEBI" id="CHEBI:61977"/>
        <dbReference type="ChEBI" id="CHEBI:456216"/>
        <dbReference type="EC" id="2.7.11.1"/>
    </reaction>
</comment>
<protein>
    <recommendedName>
        <fullName evidence="2">non-specific serine/threonine protein kinase</fullName>
        <ecNumber evidence="2">2.7.11.1</ecNumber>
    </recommendedName>
</protein>
<evidence type="ECO:0000256" key="5">
    <source>
        <dbReference type="ARBA" id="ARBA00022989"/>
    </source>
</evidence>
<dbReference type="Pfam" id="PF13540">
    <property type="entry name" value="RCC1_2"/>
    <property type="match status" value="5"/>
</dbReference>
<dbReference type="InterPro" id="IPR000742">
    <property type="entry name" value="EGF"/>
</dbReference>
<dbReference type="RefSeq" id="XP_008606127.1">
    <property type="nucleotide sequence ID" value="XM_008607905.1"/>
</dbReference>
<dbReference type="PROSITE" id="PS01187">
    <property type="entry name" value="EGF_CA"/>
    <property type="match status" value="1"/>
</dbReference>
<dbReference type="EMBL" id="JH767136">
    <property type="protein sequence ID" value="EQC40428.1"/>
    <property type="molecule type" value="Genomic_DNA"/>
</dbReference>
<keyword evidence="5" id="KW-1133">Transmembrane helix</keyword>
<dbReference type="PANTHER" id="PTHR47460:SF1">
    <property type="entry name" value="SERINE_THREONINE-PROTEIN KINASE-LIKE PROTEIN ACR4"/>
    <property type="match status" value="1"/>
</dbReference>
<evidence type="ECO:0000256" key="4">
    <source>
        <dbReference type="ARBA" id="ARBA00022729"/>
    </source>
</evidence>
<dbReference type="GeneID" id="19943051"/>
<dbReference type="Gene3D" id="2.10.25.10">
    <property type="entry name" value="Laminin"/>
    <property type="match status" value="4"/>
</dbReference>
<dbReference type="OMA" id="YIQADCE"/>
<dbReference type="SMART" id="SM00179">
    <property type="entry name" value="EGF_CA"/>
    <property type="match status" value="3"/>
</dbReference>
<reference evidence="14 15" key="1">
    <citation type="submission" date="2012-04" db="EMBL/GenBank/DDBJ databases">
        <title>The Genome Sequence of Saprolegnia declina VS20.</title>
        <authorList>
            <consortium name="The Broad Institute Genome Sequencing Platform"/>
            <person name="Russ C."/>
            <person name="Nusbaum C."/>
            <person name="Tyler B."/>
            <person name="van West P."/>
            <person name="Dieguez-Uribeondo J."/>
            <person name="de Bruijn I."/>
            <person name="Tripathy S."/>
            <person name="Jiang R."/>
            <person name="Young S.K."/>
            <person name="Zeng Q."/>
            <person name="Gargeya S."/>
            <person name="Fitzgerald M."/>
            <person name="Haas B."/>
            <person name="Abouelleil A."/>
            <person name="Alvarado L."/>
            <person name="Arachchi H.M."/>
            <person name="Berlin A."/>
            <person name="Chapman S.B."/>
            <person name="Goldberg J."/>
            <person name="Griggs A."/>
            <person name="Gujja S."/>
            <person name="Hansen M."/>
            <person name="Howarth C."/>
            <person name="Imamovic A."/>
            <person name="Larimer J."/>
            <person name="McCowen C."/>
            <person name="Montmayeur A."/>
            <person name="Murphy C."/>
            <person name="Neiman D."/>
            <person name="Pearson M."/>
            <person name="Priest M."/>
            <person name="Roberts A."/>
            <person name="Saif S."/>
            <person name="Shea T."/>
            <person name="Sisk P."/>
            <person name="Sykes S."/>
            <person name="Wortman J."/>
            <person name="Nusbaum C."/>
            <person name="Birren B."/>
        </authorList>
    </citation>
    <scope>NUCLEOTIDE SEQUENCE [LARGE SCALE GENOMIC DNA]</scope>
    <source>
        <strain evidence="14 15">VS20</strain>
    </source>
</reference>
<sequence length="2031" mass="211215">MALRSARVPSLHVPSRISLPHSAMPAPSAMSGGPRAALGVGLLAALLLLERNIYVPPTPAAVSSLSSMTVASRDAHCPILHVKTVTEWHAGHRVHLSASSPLWSVTLVVDNWRRVSSSWNADARMRSPTTIDVALRNASTSEFALVMEKAMWERPSSILSANVTTADGTHCAYNLPRQISVGFYRRLGEPNASYAPCSRMASKPIALGFGHTCAINGSNQLSCWGLNSYGQATPPANAFIQVAAYDYHTCALSEFGYPSCWGAAYTQYNNYSYVPVVLPATTSMATISAGGLHGCSTALNGTVFCWGANDLGQASPPAGRFQHASAGFRHTCGITFPDGKLVCWGSNDYGEATTPAGNDQYVQVMCGNQYTCALTSANVARCWGLDNPNLNFTMVPDGLFFSFVGVSKTGSFSCGLLLNGSATCWGDPVAYRGLYNFAVSPPTYPTFTSLALGQRNVCGTTAQGTIFCYGAGAATPPVSFVAKQSGYCYRPLTYGAGPSWLTDGSTNDTWLNTSYVGSNIDSSSGSGSGESNDTRPTLVLNISSYAYKKLDASGSQYGCGIDETGQGHCWGATVLSGSARAVTGAVDIAVSMVQQIMCALTLARKASCYATLIDGGGQFTGNAFVSPRDDFVMLSSKGIHICGLKGNAHIKCWGFNNDGQLVVPDLSYLYVSAGGYHTCAITTKYEVACWGRDNYGQVSGMPLSTKYRYVSSGYEHTCAIRIDDSVDCWGDNSRGETNAPTGVLFLQIDTGWQHTCGVTKAWTLRCWGNNDFGQATPPPGLYYHVSAGRTHSCATSTSGVMTCWGDKAAKLSIPALLQPFSNVATAEYVRQLQANNSLTRMTCSTLGWGIALSTNLCASTSVFRGCPSVSSYPAALARCQVIGGRLPTAAEVQAGLLAVDVCQSVNNPVWTTTACILGTSVQGRITVIASPPSSNPLIPTPPTLTCTPTSTPSMPVCISEREFTACSLGSRCSQACVSLTNSQYACTCDDGFSLTGDGATCAPVNAPRSSKTCKQLGWTKQYKSTCAPSTACLAAATYMDAAQACAALGARLPRRSEVVGIAAFPTQCGTSAFWTSTKCAAGIAPGVITTNTATETCTNATATARIVCVADPDINECALGLASCTSQCWNVEGSYTCTCPNNETLLNTGTGANVCVESPTPMPLSTSTCGALGWTPLTGNTICTSSQSKPKTTTQRRLKAAVETCPDTMSYGDAASFCATQGGRLPTLDEIAMNLQLLTRNSVCGINQPSQLIWSTSPCSRDQTPTIGVAATNAQLLSTTAMDTICLPMTNVTAFPVCVADMIVVGSCASGTNLCSWGCADVNAGYRCICDLGHVLGNDSATCINGSQPVSTLTADGFPNPWAPAGATVVAARSYGLTGPSPSNTNDCAGVVSYAAATALCQRAGARLPTSDELAADVALGSGCQLDYATVWSATPCFLANGSTGVIATSGSKLGLQANPASCVDAATMLANVRCVKDPSSNKCASSPCSQLCFNQNYGYACACNPGFTLALDGVSCNPAPVLPSLKTCRDLGWTQFGVASGTCTRAIASCPTPTMQTMDEASTICSSRGARLPTLPEVQLGLVLASTCGSQRIWTSTACALFPPTSSGTAIAPKSLLGSLTLTSAAPAVVVCAASTDKLMTQCIADARDNLCASINGTSLCPSDQQCVISDNGTSSCACATGTNMDSTGACVPFSPLSTSTCKNLCWQTTAASPVCSARRIGAPMISIPDTSLSACALTWLRQCAPPVTAALAPNACAQLGSRLPTLTEVRAGLPSPVSTCNGFTYQRVWTSSACMDRASMTPGVIASGVGAWPTSSPREVCVTSNETVGPVQCVADVYENACTSGMHTCQQVCLPSGASSYGCACHDQYQLGPDGGSCAPMLPPVSLVSCAALGWTNVQQKTLCANGRVNVTYVNDQGQLVRHTQPYVKTAMACPTSLVSYNDAFALCATLQARLPTLDEVLSDKAIGAGCGTDTTRVWTSTPCSIMGGSALTYISLAGASRYLLLYPQQCTQSTQLAAVKCVANVNVK</sequence>
<dbReference type="VEuPathDB" id="FungiDB:SDRG_02324"/>
<dbReference type="Gene3D" id="2.130.10.30">
    <property type="entry name" value="Regulator of chromosome condensation 1/beta-lactamase-inhibitor protein II"/>
    <property type="match status" value="3"/>
</dbReference>
<dbReference type="GO" id="GO:0016020">
    <property type="term" value="C:membrane"/>
    <property type="evidence" value="ECO:0007669"/>
    <property type="project" value="UniProtKB-SubCell"/>
</dbReference>
<comment type="subcellular location">
    <subcellularLocation>
        <location evidence="1">Membrane</location>
        <topology evidence="1">Single-pass type I membrane protein</topology>
    </subcellularLocation>
</comment>
<dbReference type="SMART" id="SM00181">
    <property type="entry name" value="EGF"/>
    <property type="match status" value="6"/>
</dbReference>
<evidence type="ECO:0000256" key="12">
    <source>
        <dbReference type="PROSITE-ProRule" id="PRU00235"/>
    </source>
</evidence>
<evidence type="ECO:0000256" key="10">
    <source>
        <dbReference type="ARBA" id="ARBA00047899"/>
    </source>
</evidence>
<keyword evidence="6" id="KW-0472">Membrane</keyword>
<dbReference type="InterPro" id="IPR009091">
    <property type="entry name" value="RCC1/BLIP-II"/>
</dbReference>
<dbReference type="eggNOG" id="KOG1187">
    <property type="taxonomic scope" value="Eukaryota"/>
</dbReference>
<evidence type="ECO:0000256" key="8">
    <source>
        <dbReference type="ARBA" id="ARBA00023170"/>
    </source>
</evidence>
<dbReference type="InterPro" id="IPR000408">
    <property type="entry name" value="Reg_chr_condens"/>
</dbReference>
<dbReference type="InParanoid" id="T0S5G2"/>
<dbReference type="SUPFAM" id="SSF57196">
    <property type="entry name" value="EGF/Laminin"/>
    <property type="match status" value="5"/>
</dbReference>
<dbReference type="STRING" id="1156394.T0S5G2"/>
<accession>T0S5G2</accession>
<evidence type="ECO:0000259" key="13">
    <source>
        <dbReference type="PROSITE" id="PS01186"/>
    </source>
</evidence>
<keyword evidence="3" id="KW-0812">Transmembrane</keyword>
<feature type="repeat" description="RCC1" evidence="12">
    <location>
        <begin position="339"/>
        <end position="377"/>
    </location>
</feature>
<dbReference type="PANTHER" id="PTHR47460">
    <property type="entry name" value="SERINE/THREONINE-PROTEIN KINASE-LIKE PROTEIN ACR4"/>
    <property type="match status" value="1"/>
</dbReference>
<evidence type="ECO:0000256" key="7">
    <source>
        <dbReference type="ARBA" id="ARBA00023157"/>
    </source>
</evidence>
<dbReference type="GO" id="GO:0005509">
    <property type="term" value="F:calcium ion binding"/>
    <property type="evidence" value="ECO:0007669"/>
    <property type="project" value="InterPro"/>
</dbReference>
<dbReference type="PROSITE" id="PS01186">
    <property type="entry name" value="EGF_2"/>
    <property type="match status" value="1"/>
</dbReference>
<evidence type="ECO:0000256" key="11">
    <source>
        <dbReference type="ARBA" id="ARBA00048679"/>
    </source>
</evidence>
<dbReference type="GO" id="GO:0004674">
    <property type="term" value="F:protein serine/threonine kinase activity"/>
    <property type="evidence" value="ECO:0007669"/>
    <property type="project" value="UniProtKB-KW"/>
</dbReference>
<keyword evidence="9" id="KW-0325">Glycoprotein</keyword>
<evidence type="ECO:0000256" key="3">
    <source>
        <dbReference type="ARBA" id="ARBA00022692"/>
    </source>
</evidence>
<dbReference type="EC" id="2.7.11.1" evidence="2"/>
<evidence type="ECO:0000256" key="1">
    <source>
        <dbReference type="ARBA" id="ARBA00004479"/>
    </source>
</evidence>
<comment type="catalytic activity">
    <reaction evidence="11">
        <text>L-seryl-[protein] + ATP = O-phospho-L-seryl-[protein] + ADP + H(+)</text>
        <dbReference type="Rhea" id="RHEA:17989"/>
        <dbReference type="Rhea" id="RHEA-COMP:9863"/>
        <dbReference type="Rhea" id="RHEA-COMP:11604"/>
        <dbReference type="ChEBI" id="CHEBI:15378"/>
        <dbReference type="ChEBI" id="CHEBI:29999"/>
        <dbReference type="ChEBI" id="CHEBI:30616"/>
        <dbReference type="ChEBI" id="CHEBI:83421"/>
        <dbReference type="ChEBI" id="CHEBI:456216"/>
        <dbReference type="EC" id="2.7.11.1"/>
    </reaction>
</comment>
<dbReference type="OrthoDB" id="61110at2759"/>
<evidence type="ECO:0000256" key="9">
    <source>
        <dbReference type="ARBA" id="ARBA00023180"/>
    </source>
</evidence>
<evidence type="ECO:0000313" key="15">
    <source>
        <dbReference type="Proteomes" id="UP000030762"/>
    </source>
</evidence>
<dbReference type="SUPFAM" id="SSF50985">
    <property type="entry name" value="RCC1/BLIP-II"/>
    <property type="match status" value="2"/>
</dbReference>
<evidence type="ECO:0000313" key="14">
    <source>
        <dbReference type="EMBL" id="EQC40428.1"/>
    </source>
</evidence>
<keyword evidence="8" id="KW-0675">Receptor</keyword>